<dbReference type="InterPro" id="IPR024370">
    <property type="entry name" value="PBP_domain"/>
</dbReference>
<feature type="non-terminal residue" evidence="4">
    <location>
        <position position="100"/>
    </location>
</feature>
<reference evidence="5" key="1">
    <citation type="journal article" date="2019" name="Int. J. Syst. Evol. Microbiol.">
        <title>The Global Catalogue of Microorganisms (GCM) 10K type strain sequencing project: providing services to taxonomists for standard genome sequencing and annotation.</title>
        <authorList>
            <consortium name="The Broad Institute Genomics Platform"/>
            <consortium name="The Broad Institute Genome Sequencing Center for Infectious Disease"/>
            <person name="Wu L."/>
            <person name="Ma J."/>
        </authorList>
    </citation>
    <scope>NUCLEOTIDE SEQUENCE [LARGE SCALE GENOMIC DNA]</scope>
    <source>
        <strain evidence="5">JCM 31696</strain>
    </source>
</reference>
<evidence type="ECO:0000256" key="2">
    <source>
        <dbReference type="SAM" id="SignalP"/>
    </source>
</evidence>
<evidence type="ECO:0000256" key="1">
    <source>
        <dbReference type="ARBA" id="ARBA00008725"/>
    </source>
</evidence>
<evidence type="ECO:0000313" key="5">
    <source>
        <dbReference type="Proteomes" id="UP001597083"/>
    </source>
</evidence>
<comment type="caution">
    <text evidence="4">The sequence shown here is derived from an EMBL/GenBank/DDBJ whole genome shotgun (WGS) entry which is preliminary data.</text>
</comment>
<feature type="signal peptide" evidence="2">
    <location>
        <begin position="1"/>
        <end position="25"/>
    </location>
</feature>
<feature type="chain" id="PRO_5046714853" evidence="2">
    <location>
        <begin position="26"/>
        <end position="100"/>
    </location>
</feature>
<gene>
    <name evidence="4" type="ORF">ACFQ07_11555</name>
</gene>
<dbReference type="EMBL" id="JBHTIR010001700">
    <property type="protein sequence ID" value="MFD0852867.1"/>
    <property type="molecule type" value="Genomic_DNA"/>
</dbReference>
<protein>
    <submittedName>
        <fullName evidence="4">Substrate-binding domain-containing protein</fullName>
    </submittedName>
</protein>
<dbReference type="PANTHER" id="PTHR42996:SF1">
    <property type="entry name" value="PHOSPHATE-BINDING PROTEIN PSTS"/>
    <property type="match status" value="1"/>
</dbReference>
<accession>A0ABW3CFZ5</accession>
<name>A0ABW3CFZ5_9ACTN</name>
<comment type="similarity">
    <text evidence="1">Belongs to the PstS family.</text>
</comment>
<dbReference type="Pfam" id="PF12849">
    <property type="entry name" value="PBP_like_2"/>
    <property type="match status" value="1"/>
</dbReference>
<feature type="domain" description="PBP" evidence="3">
    <location>
        <begin position="43"/>
        <end position="100"/>
    </location>
</feature>
<evidence type="ECO:0000259" key="3">
    <source>
        <dbReference type="Pfam" id="PF12849"/>
    </source>
</evidence>
<dbReference type="Proteomes" id="UP001597083">
    <property type="component" value="Unassembled WGS sequence"/>
</dbReference>
<organism evidence="4 5">
    <name type="scientific">Actinomadura adrarensis</name>
    <dbReference type="NCBI Taxonomy" id="1819600"/>
    <lineage>
        <taxon>Bacteria</taxon>
        <taxon>Bacillati</taxon>
        <taxon>Actinomycetota</taxon>
        <taxon>Actinomycetes</taxon>
        <taxon>Streptosporangiales</taxon>
        <taxon>Thermomonosporaceae</taxon>
        <taxon>Actinomadura</taxon>
    </lineage>
</organism>
<dbReference type="SUPFAM" id="SSF53850">
    <property type="entry name" value="Periplasmic binding protein-like II"/>
    <property type="match status" value="1"/>
</dbReference>
<proteinExistence type="inferred from homology"/>
<sequence length="100" mass="9676">MKNGSRLAALGGVVVAAALTLSACGSDENQGTTAAPSGNIDCATGMVNAAGSSAQKNAMEEWVKAYAAACSGANLNYNPSGSGAGIEAFTQGQVAFAGSD</sequence>
<dbReference type="InterPro" id="IPR050962">
    <property type="entry name" value="Phosphate-bind_PstS"/>
</dbReference>
<dbReference type="PROSITE" id="PS51257">
    <property type="entry name" value="PROKAR_LIPOPROTEIN"/>
    <property type="match status" value="1"/>
</dbReference>
<dbReference type="PANTHER" id="PTHR42996">
    <property type="entry name" value="PHOSPHATE-BINDING PROTEIN PSTS"/>
    <property type="match status" value="1"/>
</dbReference>
<keyword evidence="5" id="KW-1185">Reference proteome</keyword>
<dbReference type="Gene3D" id="3.40.190.10">
    <property type="entry name" value="Periplasmic binding protein-like II"/>
    <property type="match status" value="1"/>
</dbReference>
<evidence type="ECO:0000313" key="4">
    <source>
        <dbReference type="EMBL" id="MFD0852867.1"/>
    </source>
</evidence>
<keyword evidence="2" id="KW-0732">Signal</keyword>